<evidence type="ECO:0000256" key="12">
    <source>
        <dbReference type="ARBA" id="ARBA00022960"/>
    </source>
</evidence>
<evidence type="ECO:0000256" key="17">
    <source>
        <dbReference type="ARBA" id="ARBA00048247"/>
    </source>
</evidence>
<dbReference type="SUPFAM" id="SSF51161">
    <property type="entry name" value="Trimeric LpxA-like enzymes"/>
    <property type="match status" value="1"/>
</dbReference>
<feature type="binding site" evidence="20">
    <location>
        <begin position="78"/>
        <end position="79"/>
    </location>
    <ligand>
        <name>UDP-N-acetyl-alpha-D-glucosamine</name>
        <dbReference type="ChEBI" id="CHEBI:57705"/>
    </ligand>
</feature>
<dbReference type="Pfam" id="PF00483">
    <property type="entry name" value="NTP_transferase"/>
    <property type="match status" value="1"/>
</dbReference>
<protein>
    <recommendedName>
        <fullName evidence="20">Bifunctional protein GlmU</fullName>
    </recommendedName>
    <domain>
        <recommendedName>
            <fullName evidence="20">UDP-N-acetylglucosamine pyrophosphorylase</fullName>
            <ecNumber evidence="20">2.7.7.23</ecNumber>
        </recommendedName>
        <alternativeName>
            <fullName evidence="20">N-acetylglucosamine-1-phosphate uridyltransferase</fullName>
        </alternativeName>
    </domain>
    <domain>
        <recommendedName>
            <fullName evidence="20">Glucosamine-1-phosphate N-acetyltransferase</fullName>
            <ecNumber evidence="20">2.3.1.157</ecNumber>
        </recommendedName>
    </domain>
</protein>
<feature type="binding site" evidence="20">
    <location>
        <position position="155"/>
    </location>
    <ligand>
        <name>UDP-N-acetyl-alpha-D-glucosamine</name>
        <dbReference type="ChEBI" id="CHEBI:57705"/>
    </ligand>
</feature>
<evidence type="ECO:0000256" key="7">
    <source>
        <dbReference type="ARBA" id="ARBA00022679"/>
    </source>
</evidence>
<dbReference type="InterPro" id="IPR050065">
    <property type="entry name" value="GlmU-like"/>
</dbReference>
<feature type="binding site" evidence="20">
    <location>
        <position position="333"/>
    </location>
    <ligand>
        <name>UDP-N-acetyl-alpha-D-glucosamine</name>
        <dbReference type="ChEBI" id="CHEBI:57705"/>
    </ligand>
</feature>
<dbReference type="PANTHER" id="PTHR43584:SF3">
    <property type="entry name" value="BIFUNCTIONAL PROTEIN GLMU"/>
    <property type="match status" value="1"/>
</dbReference>
<feature type="binding site" evidence="20">
    <location>
        <position position="140"/>
    </location>
    <ligand>
        <name>UDP-N-acetyl-alpha-D-glucosamine</name>
        <dbReference type="ChEBI" id="CHEBI:57705"/>
    </ligand>
</feature>
<feature type="binding site" evidence="20">
    <location>
        <position position="228"/>
    </location>
    <ligand>
        <name>Mg(2+)</name>
        <dbReference type="ChEBI" id="CHEBI:18420"/>
    </ligand>
</feature>
<dbReference type="GO" id="GO:0009252">
    <property type="term" value="P:peptidoglycan biosynthetic process"/>
    <property type="evidence" value="ECO:0007669"/>
    <property type="project" value="UniProtKB-UniRule"/>
</dbReference>
<keyword evidence="8 20" id="KW-0548">Nucleotidyltransferase</keyword>
<dbReference type="InterPro" id="IPR029044">
    <property type="entry name" value="Nucleotide-diphossugar_trans"/>
</dbReference>
<dbReference type="EMBL" id="QKZI01000010">
    <property type="protein sequence ID" value="PZX02837.1"/>
    <property type="molecule type" value="Genomic_DNA"/>
</dbReference>
<evidence type="ECO:0000256" key="1">
    <source>
        <dbReference type="ARBA" id="ARBA00004496"/>
    </source>
</evidence>
<dbReference type="InterPro" id="IPR001451">
    <property type="entry name" value="Hexapep"/>
</dbReference>
<dbReference type="GO" id="GO:0000902">
    <property type="term" value="P:cell morphogenesis"/>
    <property type="evidence" value="ECO:0007669"/>
    <property type="project" value="UniProtKB-UniRule"/>
</dbReference>
<dbReference type="CDD" id="cd03353">
    <property type="entry name" value="LbH_GlmU_C"/>
    <property type="match status" value="1"/>
</dbReference>
<keyword evidence="13 20" id="KW-0573">Peptidoglycan synthesis</keyword>
<comment type="caution">
    <text evidence="22">The sequence shown here is derived from an EMBL/GenBank/DDBJ whole genome shotgun (WGS) entry which is preliminary data.</text>
</comment>
<dbReference type="CDD" id="cd02540">
    <property type="entry name" value="GT2_GlmU_N_bac"/>
    <property type="match status" value="1"/>
</dbReference>
<feature type="binding site" evidence="20">
    <location>
        <position position="103"/>
    </location>
    <ligand>
        <name>Mg(2+)</name>
        <dbReference type="ChEBI" id="CHEBI:18420"/>
    </ligand>
</feature>
<dbReference type="UniPathway" id="UPA00973"/>
<dbReference type="InterPro" id="IPR018357">
    <property type="entry name" value="Hexapep_transf_CS"/>
</dbReference>
<evidence type="ECO:0000256" key="15">
    <source>
        <dbReference type="ARBA" id="ARBA00023315"/>
    </source>
</evidence>
<accession>A0A2W7MBI6</accession>
<evidence type="ECO:0000256" key="18">
    <source>
        <dbReference type="ARBA" id="ARBA00048493"/>
    </source>
</evidence>
<dbReference type="SUPFAM" id="SSF53448">
    <property type="entry name" value="Nucleotide-diphospho-sugar transferases"/>
    <property type="match status" value="1"/>
</dbReference>
<comment type="similarity">
    <text evidence="4 20">In the C-terminal section; belongs to the transferase hexapeptide repeat family.</text>
</comment>
<evidence type="ECO:0000313" key="23">
    <source>
        <dbReference type="Proteomes" id="UP000248646"/>
    </source>
</evidence>
<keyword evidence="7 20" id="KW-0808">Transferase</keyword>
<comment type="pathway">
    <text evidence="20">Bacterial outer membrane biogenesis; LPS lipid A biosynthesis.</text>
</comment>
<organism evidence="22 23">
    <name type="scientific">Psychrobacillus insolitus</name>
    <dbReference type="NCBI Taxonomy" id="1461"/>
    <lineage>
        <taxon>Bacteria</taxon>
        <taxon>Bacillati</taxon>
        <taxon>Bacillota</taxon>
        <taxon>Bacilli</taxon>
        <taxon>Bacillales</taxon>
        <taxon>Bacillaceae</taxon>
        <taxon>Psychrobacillus</taxon>
    </lineage>
</organism>
<dbReference type="InterPro" id="IPR005835">
    <property type="entry name" value="NTP_transferase_dom"/>
</dbReference>
<keyword evidence="11 20" id="KW-0460">Magnesium</keyword>
<feature type="binding site" evidence="20">
    <location>
        <position position="440"/>
    </location>
    <ligand>
        <name>acetyl-CoA</name>
        <dbReference type="ChEBI" id="CHEBI:57288"/>
    </ligand>
</feature>
<comment type="similarity">
    <text evidence="5 20">In the N-terminal section; belongs to the N-acetylglucosamine-1-phosphate uridyltransferase family.</text>
</comment>
<dbReference type="Proteomes" id="UP000248646">
    <property type="component" value="Unassembled WGS sequence"/>
</dbReference>
<evidence type="ECO:0000256" key="5">
    <source>
        <dbReference type="ARBA" id="ARBA00007947"/>
    </source>
</evidence>
<feature type="domain" description="Nucleotidyl transferase" evidence="21">
    <location>
        <begin position="6"/>
        <end position="220"/>
    </location>
</feature>
<keyword evidence="14 20" id="KW-0511">Multifunctional enzyme</keyword>
<evidence type="ECO:0000256" key="8">
    <source>
        <dbReference type="ARBA" id="ARBA00022695"/>
    </source>
</evidence>
<comment type="catalytic activity">
    <reaction evidence="17 20">
        <text>alpha-D-glucosamine 1-phosphate + acetyl-CoA = N-acetyl-alpha-D-glucosamine 1-phosphate + CoA + H(+)</text>
        <dbReference type="Rhea" id="RHEA:13725"/>
        <dbReference type="ChEBI" id="CHEBI:15378"/>
        <dbReference type="ChEBI" id="CHEBI:57287"/>
        <dbReference type="ChEBI" id="CHEBI:57288"/>
        <dbReference type="ChEBI" id="CHEBI:57776"/>
        <dbReference type="ChEBI" id="CHEBI:58516"/>
        <dbReference type="EC" id="2.3.1.157"/>
    </reaction>
</comment>
<feature type="region of interest" description="N-acetyltransferase" evidence="20">
    <location>
        <begin position="252"/>
        <end position="456"/>
    </location>
</feature>
<dbReference type="NCBIfam" id="NF010934">
    <property type="entry name" value="PRK14354.1"/>
    <property type="match status" value="1"/>
</dbReference>
<dbReference type="OrthoDB" id="9775031at2"/>
<feature type="binding site" evidence="20">
    <location>
        <position position="366"/>
    </location>
    <ligand>
        <name>UDP-N-acetyl-alpha-D-glucosamine</name>
        <dbReference type="ChEBI" id="CHEBI:57705"/>
    </ligand>
</feature>
<evidence type="ECO:0000256" key="19">
    <source>
        <dbReference type="ARBA" id="ARBA00049628"/>
    </source>
</evidence>
<feature type="binding site" evidence="20">
    <location>
        <position position="73"/>
    </location>
    <ligand>
        <name>UDP-N-acetyl-alpha-D-glucosamine</name>
        <dbReference type="ChEBI" id="CHEBI:57705"/>
    </ligand>
</feature>
<dbReference type="GO" id="GO:0005737">
    <property type="term" value="C:cytoplasm"/>
    <property type="evidence" value="ECO:0007669"/>
    <property type="project" value="UniProtKB-SubCell"/>
</dbReference>
<feature type="binding site" evidence="20">
    <location>
        <position position="377"/>
    </location>
    <ligand>
        <name>UDP-N-acetyl-alpha-D-glucosamine</name>
        <dbReference type="ChEBI" id="CHEBI:57705"/>
    </ligand>
</feature>
<dbReference type="GO" id="GO:0009245">
    <property type="term" value="P:lipid A biosynthetic process"/>
    <property type="evidence" value="ECO:0007669"/>
    <property type="project" value="UniProtKB-UniRule"/>
</dbReference>
<dbReference type="InterPro" id="IPR011004">
    <property type="entry name" value="Trimer_LpxA-like_sf"/>
</dbReference>
<keyword evidence="6 20" id="KW-0963">Cytoplasm</keyword>
<feature type="binding site" evidence="20">
    <location>
        <position position="170"/>
    </location>
    <ligand>
        <name>UDP-N-acetyl-alpha-D-glucosamine</name>
        <dbReference type="ChEBI" id="CHEBI:57705"/>
    </ligand>
</feature>
<dbReference type="InterPro" id="IPR038009">
    <property type="entry name" value="GlmU_C_LbH"/>
</dbReference>
<feature type="region of interest" description="Pyrophosphorylase" evidence="20">
    <location>
        <begin position="1"/>
        <end position="230"/>
    </location>
</feature>
<evidence type="ECO:0000256" key="2">
    <source>
        <dbReference type="ARBA" id="ARBA00005166"/>
    </source>
</evidence>
<keyword evidence="12 20" id="KW-0133">Cell shape</keyword>
<dbReference type="RefSeq" id="WP_111440816.1">
    <property type="nucleotide sequence ID" value="NZ_QKZI01000010.1"/>
</dbReference>
<dbReference type="Gene3D" id="3.90.550.10">
    <property type="entry name" value="Spore Coat Polysaccharide Biosynthesis Protein SpsA, Chain A"/>
    <property type="match status" value="1"/>
</dbReference>
<dbReference type="PROSITE" id="PS00101">
    <property type="entry name" value="HEXAPEP_TRANSFERASES"/>
    <property type="match status" value="1"/>
</dbReference>
<name>A0A2W7MBI6_9BACI</name>
<dbReference type="PANTHER" id="PTHR43584">
    <property type="entry name" value="NUCLEOTIDYL TRANSFERASE"/>
    <property type="match status" value="1"/>
</dbReference>
<feature type="active site" description="Proton acceptor" evidence="20">
    <location>
        <position position="363"/>
    </location>
</feature>
<feature type="binding site" evidence="20">
    <location>
        <begin position="386"/>
        <end position="387"/>
    </location>
    <ligand>
        <name>acetyl-CoA</name>
        <dbReference type="ChEBI" id="CHEBI:57288"/>
    </ligand>
</feature>
<dbReference type="Pfam" id="PF00132">
    <property type="entry name" value="Hexapep"/>
    <property type="match status" value="3"/>
</dbReference>
<dbReference type="Gene3D" id="2.160.10.10">
    <property type="entry name" value="Hexapeptide repeat proteins"/>
    <property type="match status" value="1"/>
</dbReference>
<evidence type="ECO:0000256" key="3">
    <source>
        <dbReference type="ARBA" id="ARBA00005208"/>
    </source>
</evidence>
<keyword evidence="23" id="KW-1185">Reference proteome</keyword>
<evidence type="ECO:0000256" key="4">
    <source>
        <dbReference type="ARBA" id="ARBA00007707"/>
    </source>
</evidence>
<keyword evidence="10 20" id="KW-0677">Repeat</keyword>
<proteinExistence type="inferred from homology"/>
<comment type="catalytic activity">
    <reaction evidence="18 20">
        <text>N-acetyl-alpha-D-glucosamine 1-phosphate + UTP + H(+) = UDP-N-acetyl-alpha-D-glucosamine + diphosphate</text>
        <dbReference type="Rhea" id="RHEA:13509"/>
        <dbReference type="ChEBI" id="CHEBI:15378"/>
        <dbReference type="ChEBI" id="CHEBI:33019"/>
        <dbReference type="ChEBI" id="CHEBI:46398"/>
        <dbReference type="ChEBI" id="CHEBI:57705"/>
        <dbReference type="ChEBI" id="CHEBI:57776"/>
        <dbReference type="EC" id="2.7.7.23"/>
    </reaction>
</comment>
<dbReference type="UniPathway" id="UPA00113">
    <property type="reaction ID" value="UER00532"/>
</dbReference>
<dbReference type="GO" id="GO:0019134">
    <property type="term" value="F:glucosamine-1-phosphate N-acetyltransferase activity"/>
    <property type="evidence" value="ECO:0007669"/>
    <property type="project" value="UniProtKB-UniRule"/>
</dbReference>
<evidence type="ECO:0000256" key="20">
    <source>
        <dbReference type="HAMAP-Rule" id="MF_01631"/>
    </source>
</evidence>
<comment type="function">
    <text evidence="19 20">Catalyzes the last two sequential reactions in the de novo biosynthetic pathway for UDP-N-acetylglucosamine (UDP-GlcNAc). The C-terminal domain catalyzes the transfer of acetyl group from acetyl coenzyme A to glucosamine-1-phosphate (GlcN-1-P) to produce N-acetylglucosamine-1-phosphate (GlcNAc-1-P), which is converted into UDP-GlcNAc by the transfer of uridine 5-monophosphate (from uridine 5-triphosphate), a reaction catalyzed by the N-terminal domain.</text>
</comment>
<dbReference type="GO" id="GO:0000287">
    <property type="term" value="F:magnesium ion binding"/>
    <property type="evidence" value="ECO:0007669"/>
    <property type="project" value="UniProtKB-UniRule"/>
</dbReference>
<sequence length="456" mass="48843">MTNTYAVVLAAGKGTRMKSSLYKVLHHVCGKPMVEHVVENMEKLNVEKIVTIVGHGAETVKSELGERSEYVLQAEQLGTAHAVLQAENLLANLSGTTIVICGDTPLITAETMRDLLSHHKESGAKATVLTAIANDPTGYGRIIRARDGAVKNIVEQKDASTQELLVQEINSGTYCFDNEALFRTLKLVKNENAQGEYYLPDVIEILQKEGEIISAFAAKDFDEILGVNDRIALSQAEQTMKTRIAYHHMREGVTIIDPQSTYISSDAVIGADTIIQPGVLIEGKTIIGKNCVIGPNSHIVSSTIGDATKIHSSVVLSSTVGDHTAVGPFAHIRPQSDIGNEVKVGNFVEVKKSTVGNGSKISHLSYMGDAVIGTNVNIGCGTITVNYDGKNKYLTTIGDDVFVGCNSNLIAPISIGNKAYVAAGSTITKDVPGEALAIGRVRQENKEGYVSKLKLK</sequence>
<dbReference type="EC" id="2.7.7.23" evidence="20"/>
<evidence type="ECO:0000256" key="11">
    <source>
        <dbReference type="ARBA" id="ARBA00022842"/>
    </source>
</evidence>
<dbReference type="GO" id="GO:0003977">
    <property type="term" value="F:UDP-N-acetylglucosamine diphosphorylase activity"/>
    <property type="evidence" value="ECO:0007669"/>
    <property type="project" value="UniProtKB-UniRule"/>
</dbReference>
<keyword evidence="15 20" id="KW-0012">Acyltransferase</keyword>
<comment type="pathway">
    <text evidence="3 20">Nucleotide-sugar biosynthesis; UDP-N-acetyl-alpha-D-glucosamine biosynthesis; UDP-N-acetyl-alpha-D-glucosamine from N-acetyl-alpha-D-glucosamine 1-phosphate: step 1/1.</text>
</comment>
<keyword evidence="16 20" id="KW-0961">Cell wall biogenesis/degradation</keyword>
<dbReference type="GO" id="GO:0071555">
    <property type="term" value="P:cell wall organization"/>
    <property type="evidence" value="ECO:0007669"/>
    <property type="project" value="UniProtKB-KW"/>
</dbReference>
<comment type="subcellular location">
    <subcellularLocation>
        <location evidence="1 20">Cytoplasm</location>
    </subcellularLocation>
</comment>
<feature type="region of interest" description="Linker" evidence="20">
    <location>
        <begin position="231"/>
        <end position="251"/>
    </location>
</feature>
<evidence type="ECO:0000313" key="22">
    <source>
        <dbReference type="EMBL" id="PZX02837.1"/>
    </source>
</evidence>
<evidence type="ECO:0000259" key="21">
    <source>
        <dbReference type="Pfam" id="PF00483"/>
    </source>
</evidence>
<feature type="binding site" evidence="20">
    <location>
        <position position="423"/>
    </location>
    <ligand>
        <name>acetyl-CoA</name>
        <dbReference type="ChEBI" id="CHEBI:57288"/>
    </ligand>
</feature>
<dbReference type="EC" id="2.3.1.157" evidence="20"/>
<dbReference type="AlphaFoldDB" id="A0A2W7MBI6"/>
<evidence type="ECO:0000256" key="13">
    <source>
        <dbReference type="ARBA" id="ARBA00022984"/>
    </source>
</evidence>
<comment type="cofactor">
    <cofactor evidence="20">
        <name>Mg(2+)</name>
        <dbReference type="ChEBI" id="CHEBI:18420"/>
    </cofactor>
    <text evidence="20">Binds 1 Mg(2+) ion per subunit.</text>
</comment>
<gene>
    <name evidence="20" type="primary">glmU</name>
    <name evidence="22" type="ORF">C7437_11036</name>
</gene>
<dbReference type="InterPro" id="IPR005882">
    <property type="entry name" value="Bifunctional_GlmU"/>
</dbReference>
<feature type="binding site" evidence="20">
    <location>
        <position position="351"/>
    </location>
    <ligand>
        <name>UDP-N-acetyl-alpha-D-glucosamine</name>
        <dbReference type="ChEBI" id="CHEBI:57705"/>
    </ligand>
</feature>
<dbReference type="HAMAP" id="MF_01631">
    <property type="entry name" value="GlmU"/>
    <property type="match status" value="1"/>
</dbReference>
<evidence type="ECO:0000256" key="6">
    <source>
        <dbReference type="ARBA" id="ARBA00022490"/>
    </source>
</evidence>
<feature type="binding site" evidence="20">
    <location>
        <position position="228"/>
    </location>
    <ligand>
        <name>UDP-N-acetyl-alpha-D-glucosamine</name>
        <dbReference type="ChEBI" id="CHEBI:57705"/>
    </ligand>
</feature>
<comment type="subunit">
    <text evidence="20">Homotrimer.</text>
</comment>
<feature type="binding site" evidence="20">
    <location>
        <begin position="9"/>
        <end position="12"/>
    </location>
    <ligand>
        <name>UDP-N-acetyl-alpha-D-glucosamine</name>
        <dbReference type="ChEBI" id="CHEBI:57705"/>
    </ligand>
</feature>
<evidence type="ECO:0000256" key="9">
    <source>
        <dbReference type="ARBA" id="ARBA00022723"/>
    </source>
</evidence>
<feature type="binding site" evidence="20">
    <location>
        <position position="23"/>
    </location>
    <ligand>
        <name>UDP-N-acetyl-alpha-D-glucosamine</name>
        <dbReference type="ChEBI" id="CHEBI:57705"/>
    </ligand>
</feature>
<reference evidence="22 23" key="1">
    <citation type="submission" date="2018-06" db="EMBL/GenBank/DDBJ databases">
        <title>Genomic Encyclopedia of Type Strains, Phase IV (KMG-IV): sequencing the most valuable type-strain genomes for metagenomic binning, comparative biology and taxonomic classification.</title>
        <authorList>
            <person name="Goeker M."/>
        </authorList>
    </citation>
    <scope>NUCLEOTIDE SEQUENCE [LARGE SCALE GENOMIC DNA]</scope>
    <source>
        <strain evidence="22 23">DSM 5</strain>
    </source>
</reference>
<dbReference type="NCBIfam" id="TIGR01173">
    <property type="entry name" value="glmU"/>
    <property type="match status" value="1"/>
</dbReference>
<comment type="pathway">
    <text evidence="2 20">Nucleotide-sugar biosynthesis; UDP-N-acetyl-alpha-D-glucosamine biosynthesis; N-acetyl-alpha-D-glucosamine 1-phosphate from alpha-D-glucosamine 6-phosphate (route II): step 2/2.</text>
</comment>
<dbReference type="GO" id="GO:0016020">
    <property type="term" value="C:membrane"/>
    <property type="evidence" value="ECO:0007669"/>
    <property type="project" value="GOC"/>
</dbReference>
<dbReference type="GO" id="GO:0008360">
    <property type="term" value="P:regulation of cell shape"/>
    <property type="evidence" value="ECO:0007669"/>
    <property type="project" value="UniProtKB-KW"/>
</dbReference>
<keyword evidence="9 20" id="KW-0479">Metal-binding</keyword>
<evidence type="ECO:0000256" key="10">
    <source>
        <dbReference type="ARBA" id="ARBA00022737"/>
    </source>
</evidence>
<evidence type="ECO:0000256" key="16">
    <source>
        <dbReference type="ARBA" id="ARBA00023316"/>
    </source>
</evidence>
<comment type="caution">
    <text evidence="20">Lacks conserved residue(s) required for the propagation of feature annotation.</text>
</comment>
<evidence type="ECO:0000256" key="14">
    <source>
        <dbReference type="ARBA" id="ARBA00023268"/>
    </source>
</evidence>
<dbReference type="GO" id="GO:0006048">
    <property type="term" value="P:UDP-N-acetylglucosamine biosynthetic process"/>
    <property type="evidence" value="ECO:0007669"/>
    <property type="project" value="UniProtKB-UniPathway"/>
</dbReference>